<dbReference type="Pfam" id="PF17919">
    <property type="entry name" value="RT_RNaseH_2"/>
    <property type="match status" value="1"/>
</dbReference>
<proteinExistence type="predicted"/>
<organism evidence="2 3">
    <name type="scientific">Paxillus involutus ATCC 200175</name>
    <dbReference type="NCBI Taxonomy" id="664439"/>
    <lineage>
        <taxon>Eukaryota</taxon>
        <taxon>Fungi</taxon>
        <taxon>Dikarya</taxon>
        <taxon>Basidiomycota</taxon>
        <taxon>Agaricomycotina</taxon>
        <taxon>Agaricomycetes</taxon>
        <taxon>Agaricomycetidae</taxon>
        <taxon>Boletales</taxon>
        <taxon>Paxilineae</taxon>
        <taxon>Paxillaceae</taxon>
        <taxon>Paxillus</taxon>
    </lineage>
</organism>
<dbReference type="EMBL" id="KN819701">
    <property type="protein sequence ID" value="KIJ08100.1"/>
    <property type="molecule type" value="Genomic_DNA"/>
</dbReference>
<evidence type="ECO:0000313" key="3">
    <source>
        <dbReference type="Proteomes" id="UP000053647"/>
    </source>
</evidence>
<keyword evidence="3" id="KW-1185">Reference proteome</keyword>
<dbReference type="AlphaFoldDB" id="A0A0C9SYA7"/>
<dbReference type="SUPFAM" id="SSF56672">
    <property type="entry name" value="DNA/RNA polymerases"/>
    <property type="match status" value="1"/>
</dbReference>
<dbReference type="InterPro" id="IPR043502">
    <property type="entry name" value="DNA/RNA_pol_sf"/>
</dbReference>
<accession>A0A0C9SYA7</accession>
<protein>
    <recommendedName>
        <fullName evidence="1">Reverse transcriptase/retrotransposon-derived protein RNase H-like domain-containing protein</fullName>
    </recommendedName>
</protein>
<feature type="domain" description="Reverse transcriptase/retrotransposon-derived protein RNase H-like" evidence="1">
    <location>
        <begin position="8"/>
        <end position="79"/>
    </location>
</feature>
<dbReference type="InterPro" id="IPR041577">
    <property type="entry name" value="RT_RNaseH_2"/>
</dbReference>
<gene>
    <name evidence="2" type="ORF">PAXINDRAFT_89364</name>
</gene>
<dbReference type="HOGENOM" id="CLU_178721_0_0_1"/>
<evidence type="ECO:0000313" key="2">
    <source>
        <dbReference type="EMBL" id="KIJ08100.1"/>
    </source>
</evidence>
<evidence type="ECO:0000259" key="1">
    <source>
        <dbReference type="Pfam" id="PF17919"/>
    </source>
</evidence>
<sequence length="79" mass="8753">MTDLTTLWREEHTQVFLALKLVLLSEPVLKAPKFDGTPFIVTSNRSKNRFGAVLTQRSTTVLPSGKTVSRAHPIAFASK</sequence>
<dbReference type="OrthoDB" id="2662456at2759"/>
<dbReference type="Proteomes" id="UP000053647">
    <property type="component" value="Unassembled WGS sequence"/>
</dbReference>
<reference evidence="3" key="2">
    <citation type="submission" date="2015-01" db="EMBL/GenBank/DDBJ databases">
        <title>Evolutionary Origins and Diversification of the Mycorrhizal Mutualists.</title>
        <authorList>
            <consortium name="DOE Joint Genome Institute"/>
            <consortium name="Mycorrhizal Genomics Consortium"/>
            <person name="Kohler A."/>
            <person name="Kuo A."/>
            <person name="Nagy L.G."/>
            <person name="Floudas D."/>
            <person name="Copeland A."/>
            <person name="Barry K.W."/>
            <person name="Cichocki N."/>
            <person name="Veneault-Fourrey C."/>
            <person name="LaButti K."/>
            <person name="Lindquist E.A."/>
            <person name="Lipzen A."/>
            <person name="Lundell T."/>
            <person name="Morin E."/>
            <person name="Murat C."/>
            <person name="Riley R."/>
            <person name="Ohm R."/>
            <person name="Sun H."/>
            <person name="Tunlid A."/>
            <person name="Henrissat B."/>
            <person name="Grigoriev I.V."/>
            <person name="Hibbett D.S."/>
            <person name="Martin F."/>
        </authorList>
    </citation>
    <scope>NUCLEOTIDE SEQUENCE [LARGE SCALE GENOMIC DNA]</scope>
    <source>
        <strain evidence="3">ATCC 200175</strain>
    </source>
</reference>
<reference evidence="2 3" key="1">
    <citation type="submission" date="2014-06" db="EMBL/GenBank/DDBJ databases">
        <authorList>
            <consortium name="DOE Joint Genome Institute"/>
            <person name="Kuo A."/>
            <person name="Kohler A."/>
            <person name="Nagy L.G."/>
            <person name="Floudas D."/>
            <person name="Copeland A."/>
            <person name="Barry K.W."/>
            <person name="Cichocki N."/>
            <person name="Veneault-Fourrey C."/>
            <person name="LaButti K."/>
            <person name="Lindquist E.A."/>
            <person name="Lipzen A."/>
            <person name="Lundell T."/>
            <person name="Morin E."/>
            <person name="Murat C."/>
            <person name="Sun H."/>
            <person name="Tunlid A."/>
            <person name="Henrissat B."/>
            <person name="Grigoriev I.V."/>
            <person name="Hibbett D.S."/>
            <person name="Martin F."/>
            <person name="Nordberg H.P."/>
            <person name="Cantor M.N."/>
            <person name="Hua S.X."/>
        </authorList>
    </citation>
    <scope>NUCLEOTIDE SEQUENCE [LARGE SCALE GENOMIC DNA]</scope>
    <source>
        <strain evidence="2 3">ATCC 200175</strain>
    </source>
</reference>
<name>A0A0C9SYA7_PAXIN</name>